<keyword evidence="4" id="KW-0862">Zinc</keyword>
<dbReference type="SUPFAM" id="SSF53187">
    <property type="entry name" value="Zn-dependent exopeptidases"/>
    <property type="match status" value="1"/>
</dbReference>
<dbReference type="GeneID" id="300180960"/>
<dbReference type="InterPro" id="IPR055438">
    <property type="entry name" value="AstE_AspA_cat"/>
</dbReference>
<reference evidence="6 7" key="1">
    <citation type="submission" date="2015-11" db="EMBL/GenBank/DDBJ databases">
        <title>Draft WGS of Vibrio toranzoniae.</title>
        <authorList>
            <person name="Lasa A."/>
            <person name="Romalde J.L."/>
        </authorList>
    </citation>
    <scope>NUCLEOTIDE SEQUENCE [LARGE SCALE GENOMIC DNA]</scope>
    <source>
        <strain evidence="6 7">Vb 10.8</strain>
    </source>
</reference>
<evidence type="ECO:0000259" key="5">
    <source>
        <dbReference type="Pfam" id="PF24827"/>
    </source>
</evidence>
<dbReference type="Gene3D" id="3.40.630.10">
    <property type="entry name" value="Zn peptidases"/>
    <property type="match status" value="1"/>
</dbReference>
<dbReference type="Proteomes" id="UP000057389">
    <property type="component" value="Unassembled WGS sequence"/>
</dbReference>
<dbReference type="PIRSF" id="PIRSF039012">
    <property type="entry name" value="ASP"/>
    <property type="match status" value="1"/>
</dbReference>
<name>A0A109D6N6_9VIBR</name>
<dbReference type="PANTHER" id="PTHR37326:SF1">
    <property type="entry name" value="BLL3975 PROTEIN"/>
    <property type="match status" value="1"/>
</dbReference>
<keyword evidence="7" id="KW-1185">Reference proteome</keyword>
<dbReference type="InterPro" id="IPR053138">
    <property type="entry name" value="N-alpha-Ac-DABA_deacetylase"/>
</dbReference>
<keyword evidence="2" id="KW-0479">Metal-binding</keyword>
<evidence type="ECO:0000256" key="3">
    <source>
        <dbReference type="ARBA" id="ARBA00022801"/>
    </source>
</evidence>
<evidence type="ECO:0000256" key="4">
    <source>
        <dbReference type="ARBA" id="ARBA00022833"/>
    </source>
</evidence>
<comment type="caution">
    <text evidence="6">The sequence shown here is derived from an EMBL/GenBank/DDBJ whole genome shotgun (WGS) entry which is preliminary data.</text>
</comment>
<protein>
    <submittedName>
        <fullName evidence="6">Deacylase</fullName>
    </submittedName>
</protein>
<feature type="domain" description="Succinylglutamate desuccinylase/Aspartoacylase catalytic" evidence="5">
    <location>
        <begin position="56"/>
        <end position="242"/>
    </location>
</feature>
<dbReference type="RefSeq" id="WP_060469361.1">
    <property type="nucleotide sequence ID" value="NZ_AP025515.1"/>
</dbReference>
<dbReference type="InterPro" id="IPR043795">
    <property type="entry name" value="N-alpha-Ac-DABA-like"/>
</dbReference>
<dbReference type="PANTHER" id="PTHR37326">
    <property type="entry name" value="BLL3975 PROTEIN"/>
    <property type="match status" value="1"/>
</dbReference>
<comment type="cofactor">
    <cofactor evidence="1">
        <name>Zn(2+)</name>
        <dbReference type="ChEBI" id="CHEBI:29105"/>
    </cofactor>
</comment>
<keyword evidence="3" id="KW-0378">Hydrolase</keyword>
<dbReference type="GO" id="GO:0016788">
    <property type="term" value="F:hydrolase activity, acting on ester bonds"/>
    <property type="evidence" value="ECO:0007669"/>
    <property type="project" value="InterPro"/>
</dbReference>
<dbReference type="OrthoDB" id="9782876at2"/>
<evidence type="ECO:0000256" key="2">
    <source>
        <dbReference type="ARBA" id="ARBA00022723"/>
    </source>
</evidence>
<dbReference type="AlphaFoldDB" id="A0A109D6N6"/>
<gene>
    <name evidence="6" type="ORF">APQ14_16060</name>
</gene>
<proteinExistence type="predicted"/>
<evidence type="ECO:0000313" key="7">
    <source>
        <dbReference type="Proteomes" id="UP000057389"/>
    </source>
</evidence>
<accession>A0A109D6N6</accession>
<evidence type="ECO:0000256" key="1">
    <source>
        <dbReference type="ARBA" id="ARBA00001947"/>
    </source>
</evidence>
<dbReference type="Pfam" id="PF24827">
    <property type="entry name" value="AstE_AspA_cat"/>
    <property type="match status" value="1"/>
</dbReference>
<dbReference type="GO" id="GO:0046872">
    <property type="term" value="F:metal ion binding"/>
    <property type="evidence" value="ECO:0007669"/>
    <property type="project" value="UniProtKB-KW"/>
</dbReference>
<dbReference type="GO" id="GO:0016811">
    <property type="term" value="F:hydrolase activity, acting on carbon-nitrogen (but not peptide) bonds, in linear amides"/>
    <property type="evidence" value="ECO:0007669"/>
    <property type="project" value="InterPro"/>
</dbReference>
<organism evidence="6 7">
    <name type="scientific">Vibrio toranzoniae</name>
    <dbReference type="NCBI Taxonomy" id="1194427"/>
    <lineage>
        <taxon>Bacteria</taxon>
        <taxon>Pseudomonadati</taxon>
        <taxon>Pseudomonadota</taxon>
        <taxon>Gammaproteobacteria</taxon>
        <taxon>Vibrionales</taxon>
        <taxon>Vibrionaceae</taxon>
        <taxon>Vibrio</taxon>
    </lineage>
</organism>
<evidence type="ECO:0000313" key="6">
    <source>
        <dbReference type="EMBL" id="KWT99872.1"/>
    </source>
</evidence>
<sequence>MQTEYLGDVLQGRQVIGSLNVEDLPVGAHQFWFQVTSDGLGQPKNMPVSVFKGSQDGPKLMVTAGIHGDELNGVLAAQQIIRDLVGKKLKGTVTIVPTVNLSGLLNHSRDFISSDPGSCPANLNRLFPGDAHGLAAERFVASLWERLLKHNATFAVDLHTQTRGAVYPLYVFADYRIEQCLEMARLMRPDCVLNDPGDPGILETVWNRSGIPSITVEVGMGKFTQPDMIQRAVDGVLNMLSYYEMLEVAGQYPLETKQLPSMDWIEGNNVVSIRADIGGFVLPQVELLQSVEQDDLLAIQYDAFGNECRRYHAPSSGRVLSYNVDALREPGALVCRLLSE</sequence>
<dbReference type="EMBL" id="LMXU01000032">
    <property type="protein sequence ID" value="KWT99872.1"/>
    <property type="molecule type" value="Genomic_DNA"/>
</dbReference>
<dbReference type="CDD" id="cd06251">
    <property type="entry name" value="M14_ASTE_ASPA-like"/>
    <property type="match status" value="1"/>
</dbReference>